<dbReference type="PANTHER" id="PTHR30473:SF2">
    <property type="entry name" value="PIN DOMAIN-CONTAINING PROTEIN"/>
    <property type="match status" value="1"/>
</dbReference>
<evidence type="ECO:0000256" key="2">
    <source>
        <dbReference type="ARBA" id="ARBA00022840"/>
    </source>
</evidence>
<dbReference type="Proteomes" id="UP000278475">
    <property type="component" value="Unassembled WGS sequence"/>
</dbReference>
<dbReference type="Gene3D" id="3.40.50.300">
    <property type="entry name" value="P-loop containing nucleotide triphosphate hydrolases"/>
    <property type="match status" value="1"/>
</dbReference>
<dbReference type="PANTHER" id="PTHR30473">
    <property type="entry name" value="PROTEIN PHOH"/>
    <property type="match status" value="1"/>
</dbReference>
<dbReference type="InterPro" id="IPR003714">
    <property type="entry name" value="PhoH"/>
</dbReference>
<comment type="caution">
    <text evidence="7">The sequence shown here is derived from an EMBL/GenBank/DDBJ whole genome shotgun (WGS) entry which is preliminary data.</text>
</comment>
<dbReference type="SUPFAM" id="SSF52540">
    <property type="entry name" value="P-loop containing nucleoside triphosphate hydrolases"/>
    <property type="match status" value="1"/>
</dbReference>
<dbReference type="GO" id="GO:0005829">
    <property type="term" value="C:cytosol"/>
    <property type="evidence" value="ECO:0007669"/>
    <property type="project" value="TreeGrafter"/>
</dbReference>
<dbReference type="InterPro" id="IPR051451">
    <property type="entry name" value="PhoH2-like"/>
</dbReference>
<evidence type="ECO:0000259" key="5">
    <source>
        <dbReference type="Pfam" id="PF02562"/>
    </source>
</evidence>
<name>A0A497ES15_9CREN</name>
<dbReference type="Pfam" id="PF02562">
    <property type="entry name" value="PhoH"/>
    <property type="match status" value="1"/>
</dbReference>
<evidence type="ECO:0000313" key="7">
    <source>
        <dbReference type="EMBL" id="RLE50027.1"/>
    </source>
</evidence>
<evidence type="ECO:0000256" key="3">
    <source>
        <dbReference type="ARBA" id="ARBA00022884"/>
    </source>
</evidence>
<dbReference type="Pfam" id="PF07650">
    <property type="entry name" value="KH_2"/>
    <property type="match status" value="1"/>
</dbReference>
<keyword evidence="2" id="KW-0067">ATP-binding</keyword>
<dbReference type="EMBL" id="QMQV01000015">
    <property type="protein sequence ID" value="RLE50027.1"/>
    <property type="molecule type" value="Genomic_DNA"/>
</dbReference>
<dbReference type="Gene3D" id="3.30.300.20">
    <property type="match status" value="1"/>
</dbReference>
<dbReference type="InterPro" id="IPR009019">
    <property type="entry name" value="KH_sf_prok-type"/>
</dbReference>
<keyword evidence="1" id="KW-0547">Nucleotide-binding</keyword>
<dbReference type="AlphaFoldDB" id="A0A497ES15"/>
<dbReference type="PROSITE" id="PS50084">
    <property type="entry name" value="KH_TYPE_1"/>
    <property type="match status" value="1"/>
</dbReference>
<reference evidence="7 8" key="1">
    <citation type="submission" date="2018-06" db="EMBL/GenBank/DDBJ databases">
        <title>Extensive metabolic versatility and redundancy in microbially diverse, dynamic hydrothermal sediments.</title>
        <authorList>
            <person name="Dombrowski N."/>
            <person name="Teske A."/>
            <person name="Baker B.J."/>
        </authorList>
    </citation>
    <scope>NUCLEOTIDE SEQUENCE [LARGE SCALE GENOMIC DNA]</scope>
    <source>
        <strain evidence="7">B66_G16</strain>
    </source>
</reference>
<organism evidence="7 8">
    <name type="scientific">Thermoproteota archaeon</name>
    <dbReference type="NCBI Taxonomy" id="2056631"/>
    <lineage>
        <taxon>Archaea</taxon>
        <taxon>Thermoproteota</taxon>
    </lineage>
</organism>
<proteinExistence type="predicted"/>
<dbReference type="InterPro" id="IPR004044">
    <property type="entry name" value="KH_dom_type_2"/>
</dbReference>
<gene>
    <name evidence="7" type="ORF">DRJ31_02860</name>
</gene>
<dbReference type="InterPro" id="IPR015946">
    <property type="entry name" value="KH_dom-like_a/b"/>
</dbReference>
<evidence type="ECO:0000259" key="6">
    <source>
        <dbReference type="Pfam" id="PF07650"/>
    </source>
</evidence>
<feature type="domain" description="PhoH-like protein" evidence="5">
    <location>
        <begin position="5"/>
        <end position="210"/>
    </location>
</feature>
<dbReference type="SUPFAM" id="SSF54814">
    <property type="entry name" value="Prokaryotic type KH domain (KH-domain type II)"/>
    <property type="match status" value="1"/>
</dbReference>
<sequence>MLGDKVKPATKGQEELVEALKSDEYDVVGVFGPTGTGKSLLAIAYGISAIMEGEYQRFLICKPLIDVVSGREIQVADIGSETYTRMASAYMQDILSGFMSWGDVEKLMRENKVIFVDTHFLRGRTFDNSVIFLDDAQSIQPESACEILMRIGHDAKFIVAGDPVFQRVPGVEGDGATLIRDILMSEPKAKVIDLGLKDIVRPGAKRGIRLLLETKMRKRRLSESELKILESARLNAPDADIVTVIEFREDKERYEIRGEHVPDALIIVKEGHLGRIIGKEGERIKKIEEETQLRLRTIEMQLDFRNWIRAIHPVSWVYKYIVDVDFAGPMLAVSVDSEGLGPFVGQRGYHVKFVDSIFRKLIGVGVKTYEVAEEKPAKKTRKK</sequence>
<evidence type="ECO:0000256" key="1">
    <source>
        <dbReference type="ARBA" id="ARBA00022741"/>
    </source>
</evidence>
<dbReference type="GO" id="GO:0005524">
    <property type="term" value="F:ATP binding"/>
    <property type="evidence" value="ECO:0007669"/>
    <property type="project" value="UniProtKB-KW"/>
</dbReference>
<evidence type="ECO:0000256" key="4">
    <source>
        <dbReference type="PROSITE-ProRule" id="PRU00117"/>
    </source>
</evidence>
<evidence type="ECO:0000313" key="8">
    <source>
        <dbReference type="Proteomes" id="UP000278475"/>
    </source>
</evidence>
<dbReference type="InterPro" id="IPR027417">
    <property type="entry name" value="P-loop_NTPase"/>
</dbReference>
<feature type="domain" description="KH type-2" evidence="6">
    <location>
        <begin position="245"/>
        <end position="301"/>
    </location>
</feature>
<keyword evidence="3 4" id="KW-0694">RNA-binding</keyword>
<accession>A0A497ES15</accession>
<protein>
    <submittedName>
        <fullName evidence="7">PhoH family protein</fullName>
    </submittedName>
</protein>
<dbReference type="GO" id="GO:0003723">
    <property type="term" value="F:RNA binding"/>
    <property type="evidence" value="ECO:0007669"/>
    <property type="project" value="UniProtKB-UniRule"/>
</dbReference>